<dbReference type="EMBL" id="SRYD01000024">
    <property type="protein sequence ID" value="TGY74193.1"/>
    <property type="molecule type" value="Genomic_DNA"/>
</dbReference>
<proteinExistence type="predicted"/>
<sequence>MALWFETKVRFDKTMENGTVKKVTEPYLVDALSFTEAEARITEEVTPFISGDFTVSAAKKTKISEIFRDDSGDKWYNVKVAFITIDEKTAAEKRAYSHIIVQASDFKSAYDNFVEGMKGTMADYEIAAITETAIMDVYPAKLESKSENG</sequence>
<evidence type="ECO:0000313" key="2">
    <source>
        <dbReference type="Proteomes" id="UP000306630"/>
    </source>
</evidence>
<comment type="caution">
    <text evidence="1">The sequence shown here is derived from an EMBL/GenBank/DDBJ whole genome shotgun (WGS) entry which is preliminary data.</text>
</comment>
<dbReference type="RefSeq" id="WP_135993182.1">
    <property type="nucleotide sequence ID" value="NZ_SRYD01000024.1"/>
</dbReference>
<name>A0A4S2FXM6_9BACT</name>
<gene>
    <name evidence="1" type="ORF">E5333_07140</name>
</gene>
<dbReference type="Pfam" id="PF14902">
    <property type="entry name" value="DUF4494"/>
    <property type="match status" value="1"/>
</dbReference>
<evidence type="ECO:0000313" key="1">
    <source>
        <dbReference type="EMBL" id="TGY74193.1"/>
    </source>
</evidence>
<dbReference type="AlphaFoldDB" id="A0A4S2FXM6"/>
<dbReference type="InterPro" id="IPR027848">
    <property type="entry name" value="DUF4494"/>
</dbReference>
<accession>A0A4S2FXM6</accession>
<protein>
    <submittedName>
        <fullName evidence="1">DUF4494 domain-containing protein</fullName>
    </submittedName>
</protein>
<dbReference type="Proteomes" id="UP000306630">
    <property type="component" value="Unassembled WGS sequence"/>
</dbReference>
<reference evidence="1 2" key="1">
    <citation type="submission" date="2019-04" db="EMBL/GenBank/DDBJ databases">
        <title>Microbes associate with the intestines of laboratory mice.</title>
        <authorList>
            <person name="Navarre W."/>
            <person name="Wong E."/>
            <person name="Huang K."/>
            <person name="Tropini C."/>
            <person name="Ng K."/>
            <person name="Yu B."/>
        </authorList>
    </citation>
    <scope>NUCLEOTIDE SEQUENCE [LARGE SCALE GENOMIC DNA]</scope>
    <source>
        <strain evidence="1 2">NM06_A21</strain>
    </source>
</reference>
<organism evidence="1 2">
    <name type="scientific">Muribaculum intestinale</name>
    <dbReference type="NCBI Taxonomy" id="1796646"/>
    <lineage>
        <taxon>Bacteria</taxon>
        <taxon>Pseudomonadati</taxon>
        <taxon>Bacteroidota</taxon>
        <taxon>Bacteroidia</taxon>
        <taxon>Bacteroidales</taxon>
        <taxon>Muribaculaceae</taxon>
        <taxon>Muribaculum</taxon>
    </lineage>
</organism>